<dbReference type="EMBL" id="CM046397">
    <property type="protein sequence ID" value="KAI8535086.1"/>
    <property type="molecule type" value="Genomic_DNA"/>
</dbReference>
<evidence type="ECO:0000313" key="2">
    <source>
        <dbReference type="Proteomes" id="UP001062846"/>
    </source>
</evidence>
<reference evidence="1" key="1">
    <citation type="submission" date="2022-02" db="EMBL/GenBank/DDBJ databases">
        <title>Plant Genome Project.</title>
        <authorList>
            <person name="Zhang R.-G."/>
        </authorList>
    </citation>
    <scope>NUCLEOTIDE SEQUENCE</scope>
    <source>
        <strain evidence="1">AT1</strain>
    </source>
</reference>
<organism evidence="1 2">
    <name type="scientific">Rhododendron molle</name>
    <name type="common">Chinese azalea</name>
    <name type="synonym">Azalea mollis</name>
    <dbReference type="NCBI Taxonomy" id="49168"/>
    <lineage>
        <taxon>Eukaryota</taxon>
        <taxon>Viridiplantae</taxon>
        <taxon>Streptophyta</taxon>
        <taxon>Embryophyta</taxon>
        <taxon>Tracheophyta</taxon>
        <taxon>Spermatophyta</taxon>
        <taxon>Magnoliopsida</taxon>
        <taxon>eudicotyledons</taxon>
        <taxon>Gunneridae</taxon>
        <taxon>Pentapetalae</taxon>
        <taxon>asterids</taxon>
        <taxon>Ericales</taxon>
        <taxon>Ericaceae</taxon>
        <taxon>Ericoideae</taxon>
        <taxon>Rhodoreae</taxon>
        <taxon>Rhododendron</taxon>
    </lineage>
</organism>
<accession>A0ACC0M3F7</accession>
<protein>
    <submittedName>
        <fullName evidence="1">Uncharacterized protein</fullName>
    </submittedName>
</protein>
<comment type="caution">
    <text evidence="1">The sequence shown here is derived from an EMBL/GenBank/DDBJ whole genome shotgun (WGS) entry which is preliminary data.</text>
</comment>
<name>A0ACC0M3F7_RHOML</name>
<gene>
    <name evidence="1" type="ORF">RHMOL_Rhmol10G0147800</name>
</gene>
<proteinExistence type="predicted"/>
<evidence type="ECO:0000313" key="1">
    <source>
        <dbReference type="EMBL" id="KAI8535086.1"/>
    </source>
</evidence>
<keyword evidence="2" id="KW-1185">Reference proteome</keyword>
<sequence>MHSQTPSTKVLTFRRQPPIRRPSPEVLPLALGFSRSKSVNLIKFEEIKLLRDQGGTKQGAMKRYAFEELRLE</sequence>
<dbReference type="Proteomes" id="UP001062846">
    <property type="component" value="Chromosome 10"/>
</dbReference>